<evidence type="ECO:0000256" key="1">
    <source>
        <dbReference type="SAM" id="SignalP"/>
    </source>
</evidence>
<evidence type="ECO:0000313" key="3">
    <source>
        <dbReference type="Proteomes" id="UP000642920"/>
    </source>
</evidence>
<dbReference type="Pfam" id="PF08309">
    <property type="entry name" value="LVIVD"/>
    <property type="match status" value="2"/>
</dbReference>
<feature type="signal peptide" evidence="1">
    <location>
        <begin position="1"/>
        <end position="23"/>
    </location>
</feature>
<reference evidence="2" key="1">
    <citation type="submission" date="2021-01" db="EMBL/GenBank/DDBJ databases">
        <title>Marivirga sp. nov., isolated from intertidal surface sediments.</title>
        <authorList>
            <person name="Zhang M."/>
        </authorList>
    </citation>
    <scope>NUCLEOTIDE SEQUENCE</scope>
    <source>
        <strain evidence="2">SM1354</strain>
    </source>
</reference>
<dbReference type="PROSITE" id="PS51257">
    <property type="entry name" value="PROKAR_LIPOPROTEIN"/>
    <property type="match status" value="1"/>
</dbReference>
<keyword evidence="1" id="KW-0732">Signal</keyword>
<evidence type="ECO:0000313" key="2">
    <source>
        <dbReference type="EMBL" id="MBL0765304.1"/>
    </source>
</evidence>
<accession>A0A937DJV8</accession>
<gene>
    <name evidence="2" type="ORF">JKP34_08595</name>
</gene>
<name>A0A937DJV8_9BACT</name>
<sequence>MKSLYKIFSICFLFSLVLITSCGESFDDISDDFGGEGKGGSTARFTFLKGYLYIVDETSLKTIDISQPDNPQVLSTVNVGPGIETIFPYENFLFLGSQTGMYIYSLENGPTPTYLSLFEHSYACDPVVVANNIAYVTLRSGTACATGPDRMEVVDVTNLSNPSLITTIEMINPHGLAVNDTLLFVGEGEFGFKVFNIKNRRDPVEIAYYDSIPANDMISINGRRELIITGEKGIFQYNYADIDSIYQMSQIVATNEN</sequence>
<dbReference type="EMBL" id="JAERQG010000002">
    <property type="protein sequence ID" value="MBL0765304.1"/>
    <property type="molecule type" value="Genomic_DNA"/>
</dbReference>
<dbReference type="InterPro" id="IPR013211">
    <property type="entry name" value="LVIVD"/>
</dbReference>
<protein>
    <recommendedName>
        <fullName evidence="4">LVIVD repeat-containing protein</fullName>
    </recommendedName>
</protein>
<evidence type="ECO:0008006" key="4">
    <source>
        <dbReference type="Google" id="ProtNLM"/>
    </source>
</evidence>
<proteinExistence type="predicted"/>
<dbReference type="Proteomes" id="UP000642920">
    <property type="component" value="Unassembled WGS sequence"/>
</dbReference>
<dbReference type="SUPFAM" id="SSF63825">
    <property type="entry name" value="YWTD domain"/>
    <property type="match status" value="1"/>
</dbReference>
<comment type="caution">
    <text evidence="2">The sequence shown here is derived from an EMBL/GenBank/DDBJ whole genome shotgun (WGS) entry which is preliminary data.</text>
</comment>
<keyword evidence="3" id="KW-1185">Reference proteome</keyword>
<organism evidence="2 3">
    <name type="scientific">Marivirga atlantica</name>
    <dbReference type="NCBI Taxonomy" id="1548457"/>
    <lineage>
        <taxon>Bacteria</taxon>
        <taxon>Pseudomonadati</taxon>
        <taxon>Bacteroidota</taxon>
        <taxon>Cytophagia</taxon>
        <taxon>Cytophagales</taxon>
        <taxon>Marivirgaceae</taxon>
        <taxon>Marivirga</taxon>
    </lineage>
</organism>
<dbReference type="AlphaFoldDB" id="A0A937DJV8"/>
<dbReference type="RefSeq" id="WP_201919793.1">
    <property type="nucleotide sequence ID" value="NZ_JAERQG010000002.1"/>
</dbReference>
<feature type="chain" id="PRO_5036862874" description="LVIVD repeat-containing protein" evidence="1">
    <location>
        <begin position="24"/>
        <end position="257"/>
    </location>
</feature>